<dbReference type="NCBIfam" id="TIGR00251">
    <property type="entry name" value="DUF167 family protein"/>
    <property type="match status" value="1"/>
</dbReference>
<dbReference type="InterPro" id="IPR003746">
    <property type="entry name" value="DUF167"/>
</dbReference>
<organism evidence="3 4">
    <name type="scientific">Dongia mobilis</name>
    <dbReference type="NCBI Taxonomy" id="578943"/>
    <lineage>
        <taxon>Bacteria</taxon>
        <taxon>Pseudomonadati</taxon>
        <taxon>Pseudomonadota</taxon>
        <taxon>Alphaproteobacteria</taxon>
        <taxon>Rhodospirillales</taxon>
        <taxon>Dongiaceae</taxon>
        <taxon>Dongia</taxon>
    </lineage>
</organism>
<dbReference type="Proteomes" id="UP000295783">
    <property type="component" value="Unassembled WGS sequence"/>
</dbReference>
<reference evidence="3 4" key="1">
    <citation type="submission" date="2019-03" db="EMBL/GenBank/DDBJ databases">
        <title>Genomic Encyclopedia of Type Strains, Phase III (KMG-III): the genomes of soil and plant-associated and newly described type strains.</title>
        <authorList>
            <person name="Whitman W."/>
        </authorList>
    </citation>
    <scope>NUCLEOTIDE SEQUENCE [LARGE SCALE GENOMIC DNA]</scope>
    <source>
        <strain evidence="3 4">CGMCC 1.7660</strain>
    </source>
</reference>
<dbReference type="InterPro" id="IPR036591">
    <property type="entry name" value="YggU-like_sf"/>
</dbReference>
<evidence type="ECO:0000256" key="2">
    <source>
        <dbReference type="HAMAP-Rule" id="MF_00634"/>
    </source>
</evidence>
<dbReference type="HAMAP" id="MF_00634">
    <property type="entry name" value="UPF0235"/>
    <property type="match status" value="1"/>
</dbReference>
<dbReference type="AlphaFoldDB" id="A0A4R6WVW6"/>
<evidence type="ECO:0000313" key="4">
    <source>
        <dbReference type="Proteomes" id="UP000295783"/>
    </source>
</evidence>
<dbReference type="Gene3D" id="3.30.1200.10">
    <property type="entry name" value="YggU-like"/>
    <property type="match status" value="1"/>
</dbReference>
<dbReference type="PANTHER" id="PTHR13420:SF7">
    <property type="entry name" value="UPF0235 PROTEIN C15ORF40"/>
    <property type="match status" value="1"/>
</dbReference>
<protein>
    <recommendedName>
        <fullName evidence="2">UPF0235 protein A8950_0881</fullName>
    </recommendedName>
</protein>
<dbReference type="SUPFAM" id="SSF69786">
    <property type="entry name" value="YggU-like"/>
    <property type="match status" value="1"/>
</dbReference>
<accession>A0A4R6WVW6</accession>
<name>A0A4R6WVW6_9PROT</name>
<comment type="similarity">
    <text evidence="1 2">Belongs to the UPF0235 family.</text>
</comment>
<sequence>MTPRQVFTSYPGGIRLRLRVQPKSRREGPQGFVAEPDGEWALKFGINAAPEDGKANAAILALLAKRLKVAKTAISVAAGAKDRRKLIDIRGHEGELAAALAAWLAPLCADSTEQES</sequence>
<dbReference type="Pfam" id="PF02594">
    <property type="entry name" value="DUF167"/>
    <property type="match status" value="1"/>
</dbReference>
<proteinExistence type="inferred from homology"/>
<evidence type="ECO:0000313" key="3">
    <source>
        <dbReference type="EMBL" id="TDQ84330.1"/>
    </source>
</evidence>
<dbReference type="OrthoDB" id="9801972at2"/>
<dbReference type="SMART" id="SM01152">
    <property type="entry name" value="DUF167"/>
    <property type="match status" value="1"/>
</dbReference>
<evidence type="ECO:0000256" key="1">
    <source>
        <dbReference type="ARBA" id="ARBA00010364"/>
    </source>
</evidence>
<comment type="caution">
    <text evidence="3">The sequence shown here is derived from an EMBL/GenBank/DDBJ whole genome shotgun (WGS) entry which is preliminary data.</text>
</comment>
<dbReference type="PANTHER" id="PTHR13420">
    <property type="entry name" value="UPF0235 PROTEIN C15ORF40"/>
    <property type="match status" value="1"/>
</dbReference>
<dbReference type="EMBL" id="SNYW01000006">
    <property type="protein sequence ID" value="TDQ84330.1"/>
    <property type="molecule type" value="Genomic_DNA"/>
</dbReference>
<gene>
    <name evidence="3" type="ORF">A8950_0881</name>
</gene>
<dbReference type="GO" id="GO:0005737">
    <property type="term" value="C:cytoplasm"/>
    <property type="evidence" value="ECO:0007669"/>
    <property type="project" value="TreeGrafter"/>
</dbReference>
<dbReference type="RefSeq" id="WP_133612363.1">
    <property type="nucleotide sequence ID" value="NZ_SNYW01000006.1"/>
</dbReference>
<keyword evidence="4" id="KW-1185">Reference proteome</keyword>